<keyword evidence="1" id="KW-0812">Transmembrane</keyword>
<reference evidence="3" key="1">
    <citation type="journal article" date="2014" name="Science">
        <title>The coffee genome provides insight into the convergent evolution of caffeine biosynthesis.</title>
        <authorList>
            <person name="Denoeud F."/>
            <person name="Carretero-Paulet L."/>
            <person name="Dereeper A."/>
            <person name="Droc G."/>
            <person name="Guyot R."/>
            <person name="Pietrella M."/>
            <person name="Zheng C."/>
            <person name="Alberti A."/>
            <person name="Anthony F."/>
            <person name="Aprea G."/>
            <person name="Aury J.M."/>
            <person name="Bento P."/>
            <person name="Bernard M."/>
            <person name="Bocs S."/>
            <person name="Campa C."/>
            <person name="Cenci A."/>
            <person name="Combes M.C."/>
            <person name="Crouzillat D."/>
            <person name="Da Silva C."/>
            <person name="Daddiego L."/>
            <person name="De Bellis F."/>
            <person name="Dussert S."/>
            <person name="Garsmeur O."/>
            <person name="Gayraud T."/>
            <person name="Guignon V."/>
            <person name="Jahn K."/>
            <person name="Jamilloux V."/>
            <person name="Joet T."/>
            <person name="Labadie K."/>
            <person name="Lan T."/>
            <person name="Leclercq J."/>
            <person name="Lepelley M."/>
            <person name="Leroy T."/>
            <person name="Li L.T."/>
            <person name="Librado P."/>
            <person name="Lopez L."/>
            <person name="Munoz A."/>
            <person name="Noel B."/>
            <person name="Pallavicini A."/>
            <person name="Perrotta G."/>
            <person name="Poncet V."/>
            <person name="Pot D."/>
            <person name="Priyono X."/>
            <person name="Rigoreau M."/>
            <person name="Rouard M."/>
            <person name="Rozas J."/>
            <person name="Tranchant-Dubreuil C."/>
            <person name="VanBuren R."/>
            <person name="Zhang Q."/>
            <person name="Andrade A.C."/>
            <person name="Argout X."/>
            <person name="Bertrand B."/>
            <person name="de Kochko A."/>
            <person name="Graziosi G."/>
            <person name="Henry R.J."/>
            <person name="Jayarama X."/>
            <person name="Ming R."/>
            <person name="Nagai C."/>
            <person name="Rounsley S."/>
            <person name="Sankoff D."/>
            <person name="Giuliano G."/>
            <person name="Albert V.A."/>
            <person name="Wincker P."/>
            <person name="Lashermes P."/>
        </authorList>
    </citation>
    <scope>NUCLEOTIDE SEQUENCE [LARGE SCALE GENOMIC DNA]</scope>
    <source>
        <strain evidence="3">cv. DH200-94</strain>
    </source>
</reference>
<evidence type="ECO:0000256" key="1">
    <source>
        <dbReference type="SAM" id="Phobius"/>
    </source>
</evidence>
<dbReference type="Gramene" id="CDP11926">
    <property type="protein sequence ID" value="CDP11926"/>
    <property type="gene ID" value="GSCOC_T00035234001"/>
</dbReference>
<keyword evidence="1" id="KW-0472">Membrane</keyword>
<evidence type="ECO:0000313" key="3">
    <source>
        <dbReference type="Proteomes" id="UP000295252"/>
    </source>
</evidence>
<organism evidence="2 3">
    <name type="scientific">Coffea canephora</name>
    <name type="common">Robusta coffee</name>
    <dbReference type="NCBI Taxonomy" id="49390"/>
    <lineage>
        <taxon>Eukaryota</taxon>
        <taxon>Viridiplantae</taxon>
        <taxon>Streptophyta</taxon>
        <taxon>Embryophyta</taxon>
        <taxon>Tracheophyta</taxon>
        <taxon>Spermatophyta</taxon>
        <taxon>Magnoliopsida</taxon>
        <taxon>eudicotyledons</taxon>
        <taxon>Gunneridae</taxon>
        <taxon>Pentapetalae</taxon>
        <taxon>asterids</taxon>
        <taxon>lamiids</taxon>
        <taxon>Gentianales</taxon>
        <taxon>Rubiaceae</taxon>
        <taxon>Ixoroideae</taxon>
        <taxon>Gardenieae complex</taxon>
        <taxon>Bertiereae - Coffeeae clade</taxon>
        <taxon>Coffeeae</taxon>
        <taxon>Coffea</taxon>
    </lineage>
</organism>
<protein>
    <submittedName>
        <fullName evidence="2">Uncharacterized protein</fullName>
    </submittedName>
</protein>
<name>A0A068UU11_COFCA</name>
<gene>
    <name evidence="2" type="ORF">GSCOC_T00035234001</name>
</gene>
<dbReference type="AlphaFoldDB" id="A0A068UU11"/>
<proteinExistence type="predicted"/>
<dbReference type="Proteomes" id="UP000295252">
    <property type="component" value="Chromosome II"/>
</dbReference>
<evidence type="ECO:0000313" key="2">
    <source>
        <dbReference type="EMBL" id="CDP11926.1"/>
    </source>
</evidence>
<dbReference type="EMBL" id="HG739145">
    <property type="protein sequence ID" value="CDP11926.1"/>
    <property type="molecule type" value="Genomic_DNA"/>
</dbReference>
<keyword evidence="3" id="KW-1185">Reference proteome</keyword>
<accession>A0A068UU11</accession>
<sequence>MGMVELIIAHRLLDLPELFCNLDHIWPIFSFYFCTSQSKISKRQQMLLYLVFVVAFLFKTLGIQNMFEWIIV</sequence>
<keyword evidence="1" id="KW-1133">Transmembrane helix</keyword>
<dbReference type="InParanoid" id="A0A068UU11"/>
<feature type="transmembrane region" description="Helical" evidence="1">
    <location>
        <begin position="46"/>
        <end position="67"/>
    </location>
</feature>